<feature type="region of interest" description="Disordered" evidence="1">
    <location>
        <begin position="60"/>
        <end position="82"/>
    </location>
</feature>
<name>A0A6J7XU11_9ZZZZ</name>
<accession>A0A6J7XU11</accession>
<dbReference type="InterPro" id="IPR008160">
    <property type="entry name" value="Collagen"/>
</dbReference>
<protein>
    <submittedName>
        <fullName evidence="2">Unannotated protein</fullName>
    </submittedName>
</protein>
<dbReference type="EMBL" id="CAFBSG010000028">
    <property type="protein sequence ID" value="CAB5241122.1"/>
    <property type="molecule type" value="Genomic_DNA"/>
</dbReference>
<gene>
    <name evidence="2" type="ORF">UFOPK3554_01252</name>
</gene>
<evidence type="ECO:0000256" key="1">
    <source>
        <dbReference type="SAM" id="MobiDB-lite"/>
    </source>
</evidence>
<reference evidence="2" key="1">
    <citation type="submission" date="2020-05" db="EMBL/GenBank/DDBJ databases">
        <authorList>
            <person name="Chiriac C."/>
            <person name="Salcher M."/>
            <person name="Ghai R."/>
            <person name="Kavagutti S V."/>
        </authorList>
    </citation>
    <scope>NUCLEOTIDE SEQUENCE</scope>
</reference>
<sequence length="189" mass="19032">MKTTDYLKLFTVLIAGIFLGSTGFHSAMAVDTATVTASPIPAGDMLKVCIDKKTGTMRASNSCKKTERVHSLGGPGPRGPQGVVGPVGNTGPVGPQGVKGDIGVQGVQGIQGPQGFMGMTGPTGLTGSVSGLRTKTITTLSTGYGSFCSSFGGLSFLNGNTSVSISGSYISLNKSCTSLIESSVSVYAP</sequence>
<dbReference type="Pfam" id="PF01391">
    <property type="entry name" value="Collagen"/>
    <property type="match status" value="1"/>
</dbReference>
<organism evidence="2">
    <name type="scientific">freshwater metagenome</name>
    <dbReference type="NCBI Taxonomy" id="449393"/>
    <lineage>
        <taxon>unclassified sequences</taxon>
        <taxon>metagenomes</taxon>
        <taxon>ecological metagenomes</taxon>
    </lineage>
</organism>
<proteinExistence type="predicted"/>
<evidence type="ECO:0000313" key="2">
    <source>
        <dbReference type="EMBL" id="CAB5241122.1"/>
    </source>
</evidence>
<dbReference type="AlphaFoldDB" id="A0A6J7XU11"/>